<feature type="region of interest" description="Disordered" evidence="1">
    <location>
        <begin position="346"/>
        <end position="369"/>
    </location>
</feature>
<protein>
    <submittedName>
        <fullName evidence="3">Uncharacterized protein</fullName>
    </submittedName>
</protein>
<dbReference type="SUPFAM" id="SSF56300">
    <property type="entry name" value="Metallo-dependent phosphatases"/>
    <property type="match status" value="1"/>
</dbReference>
<dbReference type="EMBL" id="VNJI01000034">
    <property type="protein sequence ID" value="TVY07603.1"/>
    <property type="molecule type" value="Genomic_DNA"/>
</dbReference>
<organism evidence="3 4">
    <name type="scientific">Paenibacillus cremeus</name>
    <dbReference type="NCBI Taxonomy" id="2163881"/>
    <lineage>
        <taxon>Bacteria</taxon>
        <taxon>Bacillati</taxon>
        <taxon>Bacillota</taxon>
        <taxon>Bacilli</taxon>
        <taxon>Bacillales</taxon>
        <taxon>Paenibacillaceae</taxon>
        <taxon>Paenibacillus</taxon>
    </lineage>
</organism>
<feature type="transmembrane region" description="Helical" evidence="2">
    <location>
        <begin position="21"/>
        <end position="40"/>
    </location>
</feature>
<comment type="caution">
    <text evidence="3">The sequence shown here is derived from an EMBL/GenBank/DDBJ whole genome shotgun (WGS) entry which is preliminary data.</text>
</comment>
<evidence type="ECO:0000256" key="2">
    <source>
        <dbReference type="SAM" id="Phobius"/>
    </source>
</evidence>
<keyword evidence="2" id="KW-0812">Transmembrane</keyword>
<name>A0A559K671_9BACL</name>
<dbReference type="InterPro" id="IPR029052">
    <property type="entry name" value="Metallo-depent_PP-like"/>
</dbReference>
<dbReference type="AlphaFoldDB" id="A0A559K671"/>
<dbReference type="OrthoDB" id="9809781at2"/>
<accession>A0A559K671</accession>
<keyword evidence="4" id="KW-1185">Reference proteome</keyword>
<dbReference type="RefSeq" id="WP_144851391.1">
    <property type="nucleotide sequence ID" value="NZ_VNJI01000034.1"/>
</dbReference>
<evidence type="ECO:0000313" key="3">
    <source>
        <dbReference type="EMBL" id="TVY07603.1"/>
    </source>
</evidence>
<dbReference type="Proteomes" id="UP000317036">
    <property type="component" value="Unassembled WGS sequence"/>
</dbReference>
<gene>
    <name evidence="3" type="ORF">FPZ49_22935</name>
</gene>
<keyword evidence="2" id="KW-1133">Transmembrane helix</keyword>
<proteinExistence type="predicted"/>
<evidence type="ECO:0000313" key="4">
    <source>
        <dbReference type="Proteomes" id="UP000317036"/>
    </source>
</evidence>
<dbReference type="Gene3D" id="2.60.120.260">
    <property type="entry name" value="Galactose-binding domain-like"/>
    <property type="match status" value="1"/>
</dbReference>
<feature type="region of interest" description="Disordered" evidence="1">
    <location>
        <begin position="313"/>
        <end position="333"/>
    </location>
</feature>
<sequence>MELDGHRENPIKLLGIVRRGYWLTLVMLLFFAGLGAALWWSRPPVLGVAEPGLAPAHPGWRIGYFAGAALTDATLQQAVVQQPEVLFFAGPAPEAGPGAGPAPRTFFPVLDGTRAAAAELAARFPHLPADQLPGYGRTAYFVDYGNARFWFLDAARLATEPAAQLDWLARTAAELTDPAMHRIVLLREEPAQPEVWRRLAASGADLVLIGARLYAPEAAVTDRPAAGYRPSAHQGWAEWTVSSSGDTPPPLLLTLEGRGSRLAATDPSRPQARLAVEAAGLRQAAAGQDRAPVAIGATWRYTADGAAVRAGIPPQQDPRGEEPIAGRFQLPPGDWRSPVYDDAGWKAGPAPFGRSQDSAKRRSLRTPLEARPESPTVYFRKSFVLDDDPARYTDWQLQVAFEDGYIAYLNGTEIARDSIREGWVNARSLADPHEGGRFEAIPLGSHRELLVKGVNTLAVEVHTSHPDAPEMWFDLTLTGKIAANAKGDSE</sequence>
<evidence type="ECO:0000256" key="1">
    <source>
        <dbReference type="SAM" id="MobiDB-lite"/>
    </source>
</evidence>
<keyword evidence="2" id="KW-0472">Membrane</keyword>
<reference evidence="3 4" key="1">
    <citation type="submission" date="2019-07" db="EMBL/GenBank/DDBJ databases">
        <authorList>
            <person name="Kim J."/>
        </authorList>
    </citation>
    <scope>NUCLEOTIDE SEQUENCE [LARGE SCALE GENOMIC DNA]</scope>
    <source>
        <strain evidence="3 4">JC52</strain>
    </source>
</reference>